<protein>
    <submittedName>
        <fullName evidence="1">Glycosyl transferase family 2</fullName>
    </submittedName>
</protein>
<dbReference type="Proteomes" id="UP000243106">
    <property type="component" value="Unassembled WGS sequence"/>
</dbReference>
<dbReference type="RefSeq" id="WP_093010518.1">
    <property type="nucleotide sequence ID" value="NZ_FOXV01000004.1"/>
</dbReference>
<organism evidence="1 2">
    <name type="scientific">Roseivivax halotolerans</name>
    <dbReference type="NCBI Taxonomy" id="93684"/>
    <lineage>
        <taxon>Bacteria</taxon>
        <taxon>Pseudomonadati</taxon>
        <taxon>Pseudomonadota</taxon>
        <taxon>Alphaproteobacteria</taxon>
        <taxon>Rhodobacterales</taxon>
        <taxon>Roseobacteraceae</taxon>
        <taxon>Roseivivax</taxon>
    </lineage>
</organism>
<keyword evidence="1" id="KW-0808">Transferase</keyword>
<dbReference type="GO" id="GO:0016740">
    <property type="term" value="F:transferase activity"/>
    <property type="evidence" value="ECO:0007669"/>
    <property type="project" value="UniProtKB-KW"/>
</dbReference>
<evidence type="ECO:0000313" key="1">
    <source>
        <dbReference type="EMBL" id="SFQ34509.1"/>
    </source>
</evidence>
<evidence type="ECO:0000313" key="2">
    <source>
        <dbReference type="Proteomes" id="UP000243106"/>
    </source>
</evidence>
<keyword evidence="2" id="KW-1185">Reference proteome</keyword>
<dbReference type="EMBL" id="FOXV01000004">
    <property type="protein sequence ID" value="SFQ34509.1"/>
    <property type="molecule type" value="Genomic_DNA"/>
</dbReference>
<dbReference type="AlphaFoldDB" id="A0A1I5XRD2"/>
<dbReference type="STRING" id="93684.SAMN05421853_10466"/>
<proteinExistence type="predicted"/>
<gene>
    <name evidence="1" type="ORF">SAMN05421853_10466</name>
</gene>
<dbReference type="Pfam" id="PF13704">
    <property type="entry name" value="Glyco_tranf_2_4"/>
    <property type="match status" value="1"/>
</dbReference>
<reference evidence="2" key="1">
    <citation type="submission" date="2016-10" db="EMBL/GenBank/DDBJ databases">
        <authorList>
            <person name="Varghese N."/>
            <person name="Submissions S."/>
        </authorList>
    </citation>
    <scope>NUCLEOTIDE SEQUENCE [LARGE SCALE GENOMIC DNA]</scope>
    <source>
        <strain evidence="2">JCM 10271</strain>
    </source>
</reference>
<sequence>MSKDTGKRPAYPGGIDAVLTQMEGRRDPITYAEGQALPPVDIDLAPLKATRISPPAEDPSEAPPFRSAYHRKRFALREEFTGASELACLHGLLIAHLRKRSWPNHAPALFRRLWAEEAEFLLAALDLRWQVSAVTTFGDHGATPEERASGLALSTLFGAMKLYETERLYSGRKPDAAFALDDKVKSKLPMQMDSYSILHGGLDVNMLGRLWQEAEAAPVIRPLAQHLIGALIDDPATIFQRLATMKARKQKREDGAKPEKKKPVNMAPVPARAARLTAGTLRWGVVATIKAETEAALRFAAHHLELGAHAMHIFLDVPQPETAAALSRDPRIRVITCDTAYWDGLGKPRMEAHQLRQVWNATRTLQTEADRLDWLAHIDVDEFLLPDRPIAEILADVTPSAALARITPVEALAPDDGSLPSAFKLTHAAAGTRKAEVQDIYPTFGMHLYGGFLSHTTGKVFARTGIPETRFGIHALKHRGAEVTNKVTLSDVILAHLHAPDWQTFLRHLDFRRTRGSYAKQSERPGRLGVADILGMLQDEDGEAGLRTFFDEICRDTPELRAKLAAHGMLKLHPLDLDGAVARVFRGRAA</sequence>
<accession>A0A1I5XRD2</accession>
<name>A0A1I5XRD2_9RHOB</name>